<dbReference type="SUPFAM" id="SSF51430">
    <property type="entry name" value="NAD(P)-linked oxidoreductase"/>
    <property type="match status" value="1"/>
</dbReference>
<protein>
    <submittedName>
        <fullName evidence="8">2,5-diketo-D-gluconate reductase A</fullName>
    </submittedName>
</protein>
<proteinExistence type="inferred from homology"/>
<evidence type="ECO:0000256" key="5">
    <source>
        <dbReference type="PIRSR" id="PIRSR000097-2"/>
    </source>
</evidence>
<evidence type="ECO:0000313" key="9">
    <source>
        <dbReference type="Proteomes" id="UP000199288"/>
    </source>
</evidence>
<evidence type="ECO:0000313" key="8">
    <source>
        <dbReference type="EMBL" id="SEA13334.1"/>
    </source>
</evidence>
<evidence type="ECO:0000256" key="4">
    <source>
        <dbReference type="PIRSR" id="PIRSR000097-1"/>
    </source>
</evidence>
<name>A0A1H3YQP7_9ACTO</name>
<evidence type="ECO:0000259" key="7">
    <source>
        <dbReference type="Pfam" id="PF00248"/>
    </source>
</evidence>
<dbReference type="AlphaFoldDB" id="A0A1H3YQP7"/>
<feature type="binding site" evidence="5">
    <location>
        <position position="106"/>
    </location>
    <ligand>
        <name>substrate</name>
    </ligand>
</feature>
<dbReference type="PIRSF" id="PIRSF000097">
    <property type="entry name" value="AKR"/>
    <property type="match status" value="1"/>
</dbReference>
<dbReference type="FunFam" id="3.20.20.100:FF:000002">
    <property type="entry name" value="2,5-diketo-D-gluconic acid reductase A"/>
    <property type="match status" value="1"/>
</dbReference>
<dbReference type="Gene3D" id="3.20.20.100">
    <property type="entry name" value="NADP-dependent oxidoreductase domain"/>
    <property type="match status" value="1"/>
</dbReference>
<dbReference type="PRINTS" id="PR00069">
    <property type="entry name" value="ALDKETRDTASE"/>
</dbReference>
<evidence type="ECO:0000256" key="3">
    <source>
        <dbReference type="ARBA" id="ARBA00023002"/>
    </source>
</evidence>
<dbReference type="EMBL" id="FNQV01000005">
    <property type="protein sequence ID" value="SEA13334.1"/>
    <property type="molecule type" value="Genomic_DNA"/>
</dbReference>
<sequence>MEHHVALRDGHRLPILGFGLYKVPASQAEDVVTEGLAFGYRLVDSAEFYANEAQAGRGLARSGVERDDITVTSKFWGEDSQAPEAVRAAFDASERALGRIDLYLIHWPRPSRNQYVDVWRTLIELRDAGRVRSIGVANFSADQITRLGEETGELPVLNQIELHPYLQQAELRDFHAEHGIVTQAWSPLGRGHLLSDPTIVAIAGAHGVSPAQVVIRWHLQLGTAAVPKSVNAERLRSNADIFSFDLTAAEMAAIGELERGQHFGTAPTDRQ</sequence>
<dbReference type="PROSITE" id="PS00063">
    <property type="entry name" value="ALDOKETO_REDUCTASE_3"/>
    <property type="match status" value="1"/>
</dbReference>
<dbReference type="InterPro" id="IPR018170">
    <property type="entry name" value="Aldo/ket_reductase_CS"/>
</dbReference>
<evidence type="ECO:0000256" key="6">
    <source>
        <dbReference type="PIRSR" id="PIRSR000097-3"/>
    </source>
</evidence>
<feature type="site" description="Lowers pKa of active site Tyr" evidence="6">
    <location>
        <position position="74"/>
    </location>
</feature>
<dbReference type="PANTHER" id="PTHR43827">
    <property type="entry name" value="2,5-DIKETO-D-GLUCONIC ACID REDUCTASE"/>
    <property type="match status" value="1"/>
</dbReference>
<dbReference type="Proteomes" id="UP000199288">
    <property type="component" value="Unassembled WGS sequence"/>
</dbReference>
<evidence type="ECO:0000256" key="2">
    <source>
        <dbReference type="ARBA" id="ARBA00022857"/>
    </source>
</evidence>
<dbReference type="PANTHER" id="PTHR43827:SF3">
    <property type="entry name" value="NADP-DEPENDENT OXIDOREDUCTASE DOMAIN-CONTAINING PROTEIN"/>
    <property type="match status" value="1"/>
</dbReference>
<dbReference type="OrthoDB" id="9804790at2"/>
<dbReference type="CDD" id="cd19071">
    <property type="entry name" value="AKR_AKR1-5-like"/>
    <property type="match status" value="1"/>
</dbReference>
<comment type="similarity">
    <text evidence="1">Belongs to the aldo/keto reductase family.</text>
</comment>
<dbReference type="GO" id="GO:0016616">
    <property type="term" value="F:oxidoreductase activity, acting on the CH-OH group of donors, NAD or NADP as acceptor"/>
    <property type="evidence" value="ECO:0007669"/>
    <property type="project" value="UniProtKB-ARBA"/>
</dbReference>
<organism evidence="8 9">
    <name type="scientific">Bowdeniella nasicola</name>
    <dbReference type="NCBI Taxonomy" id="208480"/>
    <lineage>
        <taxon>Bacteria</taxon>
        <taxon>Bacillati</taxon>
        <taxon>Actinomycetota</taxon>
        <taxon>Actinomycetes</taxon>
        <taxon>Actinomycetales</taxon>
        <taxon>Actinomycetaceae</taxon>
        <taxon>Bowdeniella</taxon>
    </lineage>
</organism>
<keyword evidence="3" id="KW-0560">Oxidoreductase</keyword>
<accession>A0A1H3YQP7</accession>
<dbReference type="Pfam" id="PF00248">
    <property type="entry name" value="Aldo_ket_red"/>
    <property type="match status" value="1"/>
</dbReference>
<gene>
    <name evidence="8" type="ORF">SAMN02910418_00952</name>
</gene>
<feature type="active site" description="Proton donor" evidence="4">
    <location>
        <position position="49"/>
    </location>
</feature>
<dbReference type="InterPro" id="IPR036812">
    <property type="entry name" value="NAD(P)_OxRdtase_dom_sf"/>
</dbReference>
<keyword evidence="9" id="KW-1185">Reference proteome</keyword>
<keyword evidence="2" id="KW-0521">NADP</keyword>
<dbReference type="InterPro" id="IPR023210">
    <property type="entry name" value="NADP_OxRdtase_dom"/>
</dbReference>
<dbReference type="InterPro" id="IPR020471">
    <property type="entry name" value="AKR"/>
</dbReference>
<dbReference type="PROSITE" id="PS00798">
    <property type="entry name" value="ALDOKETO_REDUCTASE_1"/>
    <property type="match status" value="1"/>
</dbReference>
<reference evidence="9" key="1">
    <citation type="submission" date="2016-10" db="EMBL/GenBank/DDBJ databases">
        <authorList>
            <person name="Varghese N."/>
            <person name="Submissions S."/>
        </authorList>
    </citation>
    <scope>NUCLEOTIDE SEQUENCE [LARGE SCALE GENOMIC DNA]</scope>
    <source>
        <strain evidence="9">KPR-1</strain>
    </source>
</reference>
<feature type="domain" description="NADP-dependent oxidoreductase" evidence="7">
    <location>
        <begin position="22"/>
        <end position="257"/>
    </location>
</feature>
<dbReference type="RefSeq" id="WP_092562891.1">
    <property type="nucleotide sequence ID" value="NZ_FNQV01000005.1"/>
</dbReference>
<evidence type="ECO:0000256" key="1">
    <source>
        <dbReference type="ARBA" id="ARBA00007905"/>
    </source>
</evidence>